<dbReference type="Proteomes" id="UP000641514">
    <property type="component" value="Unassembled WGS sequence"/>
</dbReference>
<name>A0A916XHB0_9ACTN</name>
<evidence type="ECO:0000313" key="6">
    <source>
        <dbReference type="EMBL" id="GGC73320.1"/>
    </source>
</evidence>
<evidence type="ECO:0000313" key="7">
    <source>
        <dbReference type="Proteomes" id="UP000641514"/>
    </source>
</evidence>
<evidence type="ECO:0000259" key="5">
    <source>
        <dbReference type="PROSITE" id="PS01124"/>
    </source>
</evidence>
<proteinExistence type="predicted"/>
<keyword evidence="1" id="KW-0805">Transcription regulation</keyword>
<dbReference type="PROSITE" id="PS01124">
    <property type="entry name" value="HTH_ARAC_FAMILY_2"/>
    <property type="match status" value="1"/>
</dbReference>
<evidence type="ECO:0000256" key="4">
    <source>
        <dbReference type="SAM" id="MobiDB-lite"/>
    </source>
</evidence>
<dbReference type="PANTHER" id="PTHR47894:SF1">
    <property type="entry name" value="HTH-TYPE TRANSCRIPTIONAL REGULATOR VQSM"/>
    <property type="match status" value="1"/>
</dbReference>
<reference evidence="6" key="1">
    <citation type="journal article" date="2014" name="Int. J. Syst. Evol. Microbiol.">
        <title>Complete genome sequence of Corynebacterium casei LMG S-19264T (=DSM 44701T), isolated from a smear-ripened cheese.</title>
        <authorList>
            <consortium name="US DOE Joint Genome Institute (JGI-PGF)"/>
            <person name="Walter F."/>
            <person name="Albersmeier A."/>
            <person name="Kalinowski J."/>
            <person name="Ruckert C."/>
        </authorList>
    </citation>
    <scope>NUCLEOTIDE SEQUENCE</scope>
    <source>
        <strain evidence="6">CGMCC 1.15478</strain>
    </source>
</reference>
<dbReference type="PANTHER" id="PTHR47894">
    <property type="entry name" value="HTH-TYPE TRANSCRIPTIONAL REGULATOR GADX"/>
    <property type="match status" value="1"/>
</dbReference>
<dbReference type="GO" id="GO:0003700">
    <property type="term" value="F:DNA-binding transcription factor activity"/>
    <property type="evidence" value="ECO:0007669"/>
    <property type="project" value="InterPro"/>
</dbReference>
<accession>A0A916XHB0</accession>
<dbReference type="AlphaFoldDB" id="A0A916XHB0"/>
<dbReference type="GO" id="GO:0005829">
    <property type="term" value="C:cytosol"/>
    <property type="evidence" value="ECO:0007669"/>
    <property type="project" value="TreeGrafter"/>
</dbReference>
<feature type="region of interest" description="Disordered" evidence="4">
    <location>
        <begin position="25"/>
        <end position="46"/>
    </location>
</feature>
<evidence type="ECO:0000256" key="2">
    <source>
        <dbReference type="ARBA" id="ARBA00023125"/>
    </source>
</evidence>
<dbReference type="Pfam" id="PF12833">
    <property type="entry name" value="HTH_18"/>
    <property type="match status" value="1"/>
</dbReference>
<dbReference type="GO" id="GO:0000976">
    <property type="term" value="F:transcription cis-regulatory region binding"/>
    <property type="evidence" value="ECO:0007669"/>
    <property type="project" value="TreeGrafter"/>
</dbReference>
<dbReference type="InterPro" id="IPR009057">
    <property type="entry name" value="Homeodomain-like_sf"/>
</dbReference>
<dbReference type="EMBL" id="BMJH01000003">
    <property type="protein sequence ID" value="GGC73320.1"/>
    <property type="molecule type" value="Genomic_DNA"/>
</dbReference>
<dbReference type="SUPFAM" id="SSF46689">
    <property type="entry name" value="Homeodomain-like"/>
    <property type="match status" value="1"/>
</dbReference>
<dbReference type="Pfam" id="PF12625">
    <property type="entry name" value="Arabinose_bd"/>
    <property type="match status" value="1"/>
</dbReference>
<dbReference type="InterPro" id="IPR018060">
    <property type="entry name" value="HTH_AraC"/>
</dbReference>
<dbReference type="RefSeq" id="WP_188676225.1">
    <property type="nucleotide sequence ID" value="NZ_BMJH01000003.1"/>
</dbReference>
<protein>
    <submittedName>
        <fullName evidence="6">Transcriptional regulator</fullName>
    </submittedName>
</protein>
<dbReference type="PRINTS" id="PR00032">
    <property type="entry name" value="HTHARAC"/>
</dbReference>
<feature type="compositionally biased region" description="Polar residues" evidence="4">
    <location>
        <begin position="31"/>
        <end position="46"/>
    </location>
</feature>
<evidence type="ECO:0000256" key="1">
    <source>
        <dbReference type="ARBA" id="ARBA00023015"/>
    </source>
</evidence>
<comment type="caution">
    <text evidence="6">The sequence shown here is derived from an EMBL/GenBank/DDBJ whole genome shotgun (WGS) entry which is preliminary data.</text>
</comment>
<dbReference type="InterPro" id="IPR020449">
    <property type="entry name" value="Tscrpt_reg_AraC-type_HTH"/>
</dbReference>
<organism evidence="6 7">
    <name type="scientific">Hoyosella rhizosphaerae</name>
    <dbReference type="NCBI Taxonomy" id="1755582"/>
    <lineage>
        <taxon>Bacteria</taxon>
        <taxon>Bacillati</taxon>
        <taxon>Actinomycetota</taxon>
        <taxon>Actinomycetes</taxon>
        <taxon>Mycobacteriales</taxon>
        <taxon>Hoyosellaceae</taxon>
        <taxon>Hoyosella</taxon>
    </lineage>
</organism>
<dbReference type="SMART" id="SM00342">
    <property type="entry name" value="HTH_ARAC"/>
    <property type="match status" value="1"/>
</dbReference>
<keyword evidence="3" id="KW-0804">Transcription</keyword>
<reference evidence="6" key="2">
    <citation type="submission" date="2020-09" db="EMBL/GenBank/DDBJ databases">
        <authorList>
            <person name="Sun Q."/>
            <person name="Zhou Y."/>
        </authorList>
    </citation>
    <scope>NUCLEOTIDE SEQUENCE</scope>
    <source>
        <strain evidence="6">CGMCC 1.15478</strain>
    </source>
</reference>
<dbReference type="Gene3D" id="1.10.10.60">
    <property type="entry name" value="Homeodomain-like"/>
    <property type="match status" value="1"/>
</dbReference>
<keyword evidence="7" id="KW-1185">Reference proteome</keyword>
<feature type="domain" description="HTH araC/xylS-type" evidence="5">
    <location>
        <begin position="236"/>
        <end position="333"/>
    </location>
</feature>
<keyword evidence="2" id="KW-0238">DNA-binding</keyword>
<dbReference type="InterPro" id="IPR032687">
    <property type="entry name" value="AraC-type_N"/>
</dbReference>
<evidence type="ECO:0000256" key="3">
    <source>
        <dbReference type="ARBA" id="ARBA00023163"/>
    </source>
</evidence>
<sequence>MRRYIPTEFVSRTVQAAQHRGIDLQPALSDSGINPESLSNPATQLSPDDATNFTRAVWAITDDELGGLGAAPVPRGTFRLVCLALIHSPDLNHALKRMISSLPALPAMTPLTLNYDPTTGTVTLGLRGHRPDEVTQLLIELAFLLIHRFAAWLISQPLTPTEVTLPYPPRGDYAPAFYRGLFGAHTTFNGTSARIAFPTQALSTPVVQTEDTLREFLRLSPALLFKQFEAQTPRTTQVERILQRSKLNQLPTNAHIAEKLSVSESHLRRQLRAEGTSINELRDNLLCERAIELLRRGDPVDHIATTLGFSESSAFRRAFKRWTGTTPASFRNPE</sequence>
<gene>
    <name evidence="6" type="ORF">GCM10011410_28060</name>
</gene>